<dbReference type="SUPFAM" id="SSF161098">
    <property type="entry name" value="MetI-like"/>
    <property type="match status" value="1"/>
</dbReference>
<protein>
    <recommendedName>
        <fullName evidence="8">ABC transmembrane type-1 domain-containing protein</fullName>
    </recommendedName>
</protein>
<name>A0A381UWT4_9ZZZZ</name>
<dbReference type="InterPro" id="IPR000515">
    <property type="entry name" value="MetI-like"/>
</dbReference>
<keyword evidence="4 7" id="KW-0812">Transmembrane</keyword>
<dbReference type="PANTHER" id="PTHR43386">
    <property type="entry name" value="OLIGOPEPTIDE TRANSPORT SYSTEM PERMEASE PROTEIN APPC"/>
    <property type="match status" value="1"/>
</dbReference>
<feature type="transmembrane region" description="Helical" evidence="7">
    <location>
        <begin position="234"/>
        <end position="251"/>
    </location>
</feature>
<dbReference type="InterPro" id="IPR050366">
    <property type="entry name" value="BP-dependent_transpt_permease"/>
</dbReference>
<sequence length="310" mass="33853">MSQEENTIEEETAFQELPDAPPRRKIRFTISGKIGIFFVLFWIMMVLIGPYVAPYNEADFLDESLFIVPGGDEYPDTDYQPPSKVAYLGTDYLGRDTLSRILYGARTTIGISFIATLLAYLLGVTLGIAAAVGSEWLDMSLSRFNDAFLSIPTIMMGLVVIAAVGSTIPILIGMTGFIYATSVFRVARSLGQDVMVSDFVEAAKVRGEGLWWIITREILPNVVMPLATDFGLRFVWIILFISSLSFLGLGVQPPMSDWGSMVKENLGGLPYGSIAPLMPSLAIATLTISINLIVDDISAHSGGKLSNRMI</sequence>
<feature type="domain" description="ABC transmembrane type-1" evidence="8">
    <location>
        <begin position="105"/>
        <end position="294"/>
    </location>
</feature>
<dbReference type="InterPro" id="IPR035906">
    <property type="entry name" value="MetI-like_sf"/>
</dbReference>
<evidence type="ECO:0000256" key="2">
    <source>
        <dbReference type="ARBA" id="ARBA00022448"/>
    </source>
</evidence>
<dbReference type="EMBL" id="UINC01007308">
    <property type="protein sequence ID" value="SVA32596.1"/>
    <property type="molecule type" value="Genomic_DNA"/>
</dbReference>
<dbReference type="Gene3D" id="1.10.3720.10">
    <property type="entry name" value="MetI-like"/>
    <property type="match status" value="1"/>
</dbReference>
<keyword evidence="5 7" id="KW-1133">Transmembrane helix</keyword>
<evidence type="ECO:0000256" key="3">
    <source>
        <dbReference type="ARBA" id="ARBA00022475"/>
    </source>
</evidence>
<feature type="transmembrane region" description="Helical" evidence="7">
    <location>
        <begin position="271"/>
        <end position="294"/>
    </location>
</feature>
<keyword evidence="3" id="KW-1003">Cell membrane</keyword>
<dbReference type="AlphaFoldDB" id="A0A381UWT4"/>
<evidence type="ECO:0000256" key="4">
    <source>
        <dbReference type="ARBA" id="ARBA00022692"/>
    </source>
</evidence>
<evidence type="ECO:0000256" key="7">
    <source>
        <dbReference type="SAM" id="Phobius"/>
    </source>
</evidence>
<proteinExistence type="predicted"/>
<evidence type="ECO:0000313" key="9">
    <source>
        <dbReference type="EMBL" id="SVA32596.1"/>
    </source>
</evidence>
<feature type="transmembrane region" description="Helical" evidence="7">
    <location>
        <begin position="34"/>
        <end position="53"/>
    </location>
</feature>
<feature type="transmembrane region" description="Helical" evidence="7">
    <location>
        <begin position="144"/>
        <end position="164"/>
    </location>
</feature>
<feature type="transmembrane region" description="Helical" evidence="7">
    <location>
        <begin position="109"/>
        <end position="132"/>
    </location>
</feature>
<dbReference type="CDD" id="cd06261">
    <property type="entry name" value="TM_PBP2"/>
    <property type="match status" value="1"/>
</dbReference>
<organism evidence="9">
    <name type="scientific">marine metagenome</name>
    <dbReference type="NCBI Taxonomy" id="408172"/>
    <lineage>
        <taxon>unclassified sequences</taxon>
        <taxon>metagenomes</taxon>
        <taxon>ecological metagenomes</taxon>
    </lineage>
</organism>
<dbReference type="PANTHER" id="PTHR43386:SF25">
    <property type="entry name" value="PEPTIDE ABC TRANSPORTER PERMEASE PROTEIN"/>
    <property type="match status" value="1"/>
</dbReference>
<dbReference type="GO" id="GO:0005886">
    <property type="term" value="C:plasma membrane"/>
    <property type="evidence" value="ECO:0007669"/>
    <property type="project" value="UniProtKB-SubCell"/>
</dbReference>
<keyword evidence="2" id="KW-0813">Transport</keyword>
<accession>A0A381UWT4</accession>
<dbReference type="Pfam" id="PF00528">
    <property type="entry name" value="BPD_transp_1"/>
    <property type="match status" value="1"/>
</dbReference>
<dbReference type="PROSITE" id="PS50928">
    <property type="entry name" value="ABC_TM1"/>
    <property type="match status" value="1"/>
</dbReference>
<evidence type="ECO:0000259" key="8">
    <source>
        <dbReference type="PROSITE" id="PS50928"/>
    </source>
</evidence>
<reference evidence="9" key="1">
    <citation type="submission" date="2018-05" db="EMBL/GenBank/DDBJ databases">
        <authorList>
            <person name="Lanie J.A."/>
            <person name="Ng W.-L."/>
            <person name="Kazmierczak K.M."/>
            <person name="Andrzejewski T.M."/>
            <person name="Davidsen T.M."/>
            <person name="Wayne K.J."/>
            <person name="Tettelin H."/>
            <person name="Glass J.I."/>
            <person name="Rusch D."/>
            <person name="Podicherti R."/>
            <person name="Tsui H.-C.T."/>
            <person name="Winkler M.E."/>
        </authorList>
    </citation>
    <scope>NUCLEOTIDE SEQUENCE</scope>
</reference>
<evidence type="ECO:0000256" key="5">
    <source>
        <dbReference type="ARBA" id="ARBA00022989"/>
    </source>
</evidence>
<keyword evidence="6 7" id="KW-0472">Membrane</keyword>
<comment type="subcellular location">
    <subcellularLocation>
        <location evidence="1">Cell membrane</location>
        <topology evidence="1">Multi-pass membrane protein</topology>
    </subcellularLocation>
</comment>
<evidence type="ECO:0000256" key="6">
    <source>
        <dbReference type="ARBA" id="ARBA00023136"/>
    </source>
</evidence>
<gene>
    <name evidence="9" type="ORF">METZ01_LOCUS85450</name>
</gene>
<dbReference type="GO" id="GO:0055085">
    <property type="term" value="P:transmembrane transport"/>
    <property type="evidence" value="ECO:0007669"/>
    <property type="project" value="InterPro"/>
</dbReference>
<evidence type="ECO:0000256" key="1">
    <source>
        <dbReference type="ARBA" id="ARBA00004651"/>
    </source>
</evidence>